<dbReference type="GO" id="GO:0006508">
    <property type="term" value="P:proteolysis"/>
    <property type="evidence" value="ECO:0007669"/>
    <property type="project" value="InterPro"/>
</dbReference>
<gene>
    <name evidence="2" type="ORF">UFOPK1939_00209</name>
</gene>
<dbReference type="SUPFAM" id="SSF111283">
    <property type="entry name" value="Putative modulator of DNA gyrase, PmbA/TldD"/>
    <property type="match status" value="1"/>
</dbReference>
<evidence type="ECO:0000259" key="1">
    <source>
        <dbReference type="Pfam" id="PF19289"/>
    </source>
</evidence>
<organism evidence="2">
    <name type="scientific">freshwater metagenome</name>
    <dbReference type="NCBI Taxonomy" id="449393"/>
    <lineage>
        <taxon>unclassified sequences</taxon>
        <taxon>metagenomes</taxon>
        <taxon>ecological metagenomes</taxon>
    </lineage>
</organism>
<dbReference type="AlphaFoldDB" id="A0A6J6HX51"/>
<dbReference type="PANTHER" id="PTHR43666:SF1">
    <property type="entry name" value="CONSERVED PROTEIN"/>
    <property type="match status" value="1"/>
</dbReference>
<dbReference type="EMBL" id="CAEZVF010000017">
    <property type="protein sequence ID" value="CAB4616139.1"/>
    <property type="molecule type" value="Genomic_DNA"/>
</dbReference>
<proteinExistence type="predicted"/>
<name>A0A6J6HX51_9ZZZZ</name>
<sequence length="465" mass="50116">MNQHPSSLVEQALACAHEGAELIAIADLEQRGNLRWAQNSLTTNGLTRALSLTLIALVQETDGTKTAAQTFTNVDTDDMQSMVNVLIERAKHGEVSSVDSGVALASDHIDATFDELAPVMDPEVFTPLIQPLAQALNRARAEGLTWSGYAEANTDSTWVGMSSGARRVYHQRAASIDITQRATRTDGVLVSSWAGASANTFAELSIPDLEDTVRQARQWSEVDIDVEPGHYDVILTAEAVADLAIPALWEASARDAVEGSSAFARPGGGTKLGQTVMSPKISMTSDPDHPEVSTAPFVVEHSSGPTSSVADNAQPLQATQWIESGVLRHLIGPRSYQTTVEQTRPAIDNIIIDSQGSGTLADLIARTENGLLITCLWYIRDVDRQTMLLTGLTRDGVYVVKDGKVVGAASNFRFNVSPLDVFSNIVDSTDSSRTQPREWGEYVQRVIAPAVRTTGFNLSTRSDAR</sequence>
<reference evidence="2" key="1">
    <citation type="submission" date="2020-05" db="EMBL/GenBank/DDBJ databases">
        <authorList>
            <person name="Chiriac C."/>
            <person name="Salcher M."/>
            <person name="Ghai R."/>
            <person name="Kavagutti S V."/>
        </authorList>
    </citation>
    <scope>NUCLEOTIDE SEQUENCE</scope>
</reference>
<dbReference type="PANTHER" id="PTHR43666">
    <property type="entry name" value="TLDD PROTEIN"/>
    <property type="match status" value="1"/>
</dbReference>
<evidence type="ECO:0000313" key="2">
    <source>
        <dbReference type="EMBL" id="CAB4616139.1"/>
    </source>
</evidence>
<dbReference type="Pfam" id="PF19289">
    <property type="entry name" value="PmbA_TldD_3rd"/>
    <property type="match status" value="1"/>
</dbReference>
<feature type="domain" description="Metalloprotease TldD/E C-terminal" evidence="1">
    <location>
        <begin position="228"/>
        <end position="458"/>
    </location>
</feature>
<accession>A0A6J6HX51</accession>
<protein>
    <submittedName>
        <fullName evidence="2">Unannotated protein</fullName>
    </submittedName>
</protein>
<dbReference type="InterPro" id="IPR036059">
    <property type="entry name" value="TldD/PmbA_sf"/>
</dbReference>
<dbReference type="GO" id="GO:0008237">
    <property type="term" value="F:metallopeptidase activity"/>
    <property type="evidence" value="ECO:0007669"/>
    <property type="project" value="InterPro"/>
</dbReference>
<dbReference type="InterPro" id="IPR045569">
    <property type="entry name" value="Metalloprtase-TldD/E_C"/>
</dbReference>